<keyword evidence="3" id="KW-0597">Phosphoprotein</keyword>
<dbReference type="Proteomes" id="UP001169764">
    <property type="component" value="Unassembled WGS sequence"/>
</dbReference>
<keyword evidence="8" id="KW-0902">Two-component regulatory system</keyword>
<dbReference type="SUPFAM" id="SSF47384">
    <property type="entry name" value="Homodimeric domain of signal transducing histidine kinase"/>
    <property type="match status" value="1"/>
</dbReference>
<dbReference type="InterPro" id="IPR000014">
    <property type="entry name" value="PAS"/>
</dbReference>
<protein>
    <recommendedName>
        <fullName evidence="2">histidine kinase</fullName>
        <ecNumber evidence="2">2.7.13.3</ecNumber>
    </recommendedName>
</protein>
<dbReference type="CDD" id="cd00130">
    <property type="entry name" value="PAS"/>
    <property type="match status" value="1"/>
</dbReference>
<dbReference type="PRINTS" id="PR00344">
    <property type="entry name" value="BCTRLSENSOR"/>
</dbReference>
<dbReference type="SUPFAM" id="SSF55785">
    <property type="entry name" value="PYP-like sensor domain (PAS domain)"/>
    <property type="match status" value="1"/>
</dbReference>
<dbReference type="CDD" id="cd00082">
    <property type="entry name" value="HisKA"/>
    <property type="match status" value="1"/>
</dbReference>
<dbReference type="GO" id="GO:0005524">
    <property type="term" value="F:ATP binding"/>
    <property type="evidence" value="ECO:0007669"/>
    <property type="project" value="UniProtKB-KW"/>
</dbReference>
<evidence type="ECO:0000256" key="3">
    <source>
        <dbReference type="ARBA" id="ARBA00022553"/>
    </source>
</evidence>
<evidence type="ECO:0000256" key="2">
    <source>
        <dbReference type="ARBA" id="ARBA00012438"/>
    </source>
</evidence>
<evidence type="ECO:0000259" key="11">
    <source>
        <dbReference type="PROSITE" id="PS50112"/>
    </source>
</evidence>
<gene>
    <name evidence="12" type="ORF">Q4F19_01810</name>
</gene>
<dbReference type="PANTHER" id="PTHR43065">
    <property type="entry name" value="SENSOR HISTIDINE KINASE"/>
    <property type="match status" value="1"/>
</dbReference>
<dbReference type="InterPro" id="IPR003661">
    <property type="entry name" value="HisK_dim/P_dom"/>
</dbReference>
<evidence type="ECO:0000313" key="12">
    <source>
        <dbReference type="EMBL" id="MDO6413106.1"/>
    </source>
</evidence>
<dbReference type="Gene3D" id="3.30.450.20">
    <property type="entry name" value="PAS domain"/>
    <property type="match status" value="1"/>
</dbReference>
<dbReference type="InterPro" id="IPR004358">
    <property type="entry name" value="Sig_transdc_His_kin-like_C"/>
</dbReference>
<dbReference type="PROSITE" id="PS50112">
    <property type="entry name" value="PAS"/>
    <property type="match status" value="1"/>
</dbReference>
<keyword evidence="5" id="KW-0547">Nucleotide-binding</keyword>
<feature type="region of interest" description="Disordered" evidence="9">
    <location>
        <begin position="1"/>
        <end position="21"/>
    </location>
</feature>
<dbReference type="InterPro" id="IPR013767">
    <property type="entry name" value="PAS_fold"/>
</dbReference>
<dbReference type="Pfam" id="PF00989">
    <property type="entry name" value="PAS"/>
    <property type="match status" value="1"/>
</dbReference>
<sequence length="369" mass="39865">MSRGGLSTVFGRPPVDRRKPAPSDELLAALPTPLFAIDADGVIHELNNAAESLLNLSRAAIVGMTIFEVMGHTLNSLPNETMVTAYDQEIVLPGGRAQQADLLVSPWPERAGWRVITLHLHPAAGPIARRSAREGGSRTAAGAAAMLAHEIKNPLSGIRGAAQLLETGADDDARPLTRLIREEVDRVAALIDRMENFTDTRPLDCGPQNIHAILEHARAVAVQGMPTTIHVREIYDPSLPAVLGHRDSLVQILINLIKNAAEALGPLGGTITLTTAYRHGIRMLTDHGYGRRELPIEVCVVDDGPGPPADIAEHLFDPFVTSKPTGRGLGLALVQKLIVDQGGMVEYAREGRPERTVFRLLLPRAERTR</sequence>
<keyword evidence="7 12" id="KW-0067">ATP-binding</keyword>
<proteinExistence type="predicted"/>
<dbReference type="SMART" id="SM00388">
    <property type="entry name" value="HisKA"/>
    <property type="match status" value="1"/>
</dbReference>
<evidence type="ECO:0000256" key="4">
    <source>
        <dbReference type="ARBA" id="ARBA00022679"/>
    </source>
</evidence>
<evidence type="ECO:0000256" key="9">
    <source>
        <dbReference type="SAM" id="MobiDB-lite"/>
    </source>
</evidence>
<dbReference type="Gene3D" id="1.10.287.130">
    <property type="match status" value="1"/>
</dbReference>
<feature type="domain" description="Histidine kinase" evidence="10">
    <location>
        <begin position="146"/>
        <end position="366"/>
    </location>
</feature>
<evidence type="ECO:0000256" key="6">
    <source>
        <dbReference type="ARBA" id="ARBA00022777"/>
    </source>
</evidence>
<evidence type="ECO:0000256" key="7">
    <source>
        <dbReference type="ARBA" id="ARBA00022840"/>
    </source>
</evidence>
<dbReference type="InterPro" id="IPR003594">
    <property type="entry name" value="HATPase_dom"/>
</dbReference>
<dbReference type="InterPro" id="IPR036890">
    <property type="entry name" value="HATPase_C_sf"/>
</dbReference>
<dbReference type="Pfam" id="PF00512">
    <property type="entry name" value="HisKA"/>
    <property type="match status" value="1"/>
</dbReference>
<evidence type="ECO:0000256" key="5">
    <source>
        <dbReference type="ARBA" id="ARBA00022741"/>
    </source>
</evidence>
<evidence type="ECO:0000313" key="13">
    <source>
        <dbReference type="Proteomes" id="UP001169764"/>
    </source>
</evidence>
<evidence type="ECO:0000259" key="10">
    <source>
        <dbReference type="PROSITE" id="PS50109"/>
    </source>
</evidence>
<keyword evidence="6" id="KW-0418">Kinase</keyword>
<accession>A0ABT8Y473</accession>
<dbReference type="SUPFAM" id="SSF55874">
    <property type="entry name" value="ATPase domain of HSP90 chaperone/DNA topoisomerase II/histidine kinase"/>
    <property type="match status" value="1"/>
</dbReference>
<feature type="domain" description="PAS" evidence="11">
    <location>
        <begin position="25"/>
        <end position="70"/>
    </location>
</feature>
<dbReference type="SMART" id="SM00091">
    <property type="entry name" value="PAS"/>
    <property type="match status" value="1"/>
</dbReference>
<dbReference type="Pfam" id="PF02518">
    <property type="entry name" value="HATPase_c"/>
    <property type="match status" value="1"/>
</dbReference>
<keyword evidence="4" id="KW-0808">Transferase</keyword>
<dbReference type="PROSITE" id="PS50109">
    <property type="entry name" value="HIS_KIN"/>
    <property type="match status" value="1"/>
</dbReference>
<organism evidence="12 13">
    <name type="scientific">Sphingomonas natans</name>
    <dbReference type="NCBI Taxonomy" id="3063330"/>
    <lineage>
        <taxon>Bacteria</taxon>
        <taxon>Pseudomonadati</taxon>
        <taxon>Pseudomonadota</taxon>
        <taxon>Alphaproteobacteria</taxon>
        <taxon>Sphingomonadales</taxon>
        <taxon>Sphingomonadaceae</taxon>
        <taxon>Sphingomonas</taxon>
    </lineage>
</organism>
<dbReference type="SMART" id="SM00387">
    <property type="entry name" value="HATPase_c"/>
    <property type="match status" value="1"/>
</dbReference>
<dbReference type="InterPro" id="IPR005467">
    <property type="entry name" value="His_kinase_dom"/>
</dbReference>
<dbReference type="EMBL" id="JAUOTP010000001">
    <property type="protein sequence ID" value="MDO6413106.1"/>
    <property type="molecule type" value="Genomic_DNA"/>
</dbReference>
<comment type="caution">
    <text evidence="12">The sequence shown here is derived from an EMBL/GenBank/DDBJ whole genome shotgun (WGS) entry which is preliminary data.</text>
</comment>
<dbReference type="RefSeq" id="WP_303539937.1">
    <property type="nucleotide sequence ID" value="NZ_JAUOTP010000001.1"/>
</dbReference>
<dbReference type="PANTHER" id="PTHR43065:SF10">
    <property type="entry name" value="PEROXIDE STRESS-ACTIVATED HISTIDINE KINASE MAK3"/>
    <property type="match status" value="1"/>
</dbReference>
<dbReference type="InterPro" id="IPR035965">
    <property type="entry name" value="PAS-like_dom_sf"/>
</dbReference>
<reference evidence="12" key="1">
    <citation type="submission" date="2023-07" db="EMBL/GenBank/DDBJ databases">
        <authorList>
            <person name="Kim M."/>
        </authorList>
    </citation>
    <scope>NUCLEOTIDE SEQUENCE</scope>
    <source>
        <strain evidence="12">BIUV-7</strain>
    </source>
</reference>
<name>A0ABT8Y473_9SPHN</name>
<dbReference type="Gene3D" id="3.30.565.10">
    <property type="entry name" value="Histidine kinase-like ATPase, C-terminal domain"/>
    <property type="match status" value="1"/>
</dbReference>
<keyword evidence="13" id="KW-1185">Reference proteome</keyword>
<comment type="catalytic activity">
    <reaction evidence="1">
        <text>ATP + protein L-histidine = ADP + protein N-phospho-L-histidine.</text>
        <dbReference type="EC" id="2.7.13.3"/>
    </reaction>
</comment>
<dbReference type="InterPro" id="IPR036097">
    <property type="entry name" value="HisK_dim/P_sf"/>
</dbReference>
<evidence type="ECO:0000256" key="1">
    <source>
        <dbReference type="ARBA" id="ARBA00000085"/>
    </source>
</evidence>
<dbReference type="EC" id="2.7.13.3" evidence="2"/>
<evidence type="ECO:0000256" key="8">
    <source>
        <dbReference type="ARBA" id="ARBA00023012"/>
    </source>
</evidence>